<protein>
    <submittedName>
        <fullName evidence="1">Uncharacterized protein</fullName>
    </submittedName>
</protein>
<gene>
    <name evidence="1" type="ORF">AXF42_Ash013929</name>
</gene>
<evidence type="ECO:0000313" key="2">
    <source>
        <dbReference type="Proteomes" id="UP000236161"/>
    </source>
</evidence>
<reference evidence="1 2" key="1">
    <citation type="journal article" date="2017" name="Nature">
        <title>The Apostasia genome and the evolution of orchids.</title>
        <authorList>
            <person name="Zhang G.Q."/>
            <person name="Liu K.W."/>
            <person name="Li Z."/>
            <person name="Lohaus R."/>
            <person name="Hsiao Y.Y."/>
            <person name="Niu S.C."/>
            <person name="Wang J.Y."/>
            <person name="Lin Y.C."/>
            <person name="Xu Q."/>
            <person name="Chen L.J."/>
            <person name="Yoshida K."/>
            <person name="Fujiwara S."/>
            <person name="Wang Z.W."/>
            <person name="Zhang Y.Q."/>
            <person name="Mitsuda N."/>
            <person name="Wang M."/>
            <person name="Liu G.H."/>
            <person name="Pecoraro L."/>
            <person name="Huang H.X."/>
            <person name="Xiao X.J."/>
            <person name="Lin M."/>
            <person name="Wu X.Y."/>
            <person name="Wu W.L."/>
            <person name="Chen Y.Y."/>
            <person name="Chang S.B."/>
            <person name="Sakamoto S."/>
            <person name="Ohme-Takagi M."/>
            <person name="Yagi M."/>
            <person name="Zeng S.J."/>
            <person name="Shen C.Y."/>
            <person name="Yeh C.M."/>
            <person name="Luo Y.B."/>
            <person name="Tsai W.C."/>
            <person name="Van de Peer Y."/>
            <person name="Liu Z.J."/>
        </authorList>
    </citation>
    <scope>NUCLEOTIDE SEQUENCE [LARGE SCALE GENOMIC DNA]</scope>
    <source>
        <strain evidence="2">cv. Shenzhen</strain>
        <tissue evidence="1">Stem</tissue>
    </source>
</reference>
<dbReference type="EMBL" id="KZ451953">
    <property type="protein sequence ID" value="PKA58423.1"/>
    <property type="molecule type" value="Genomic_DNA"/>
</dbReference>
<sequence length="59" mass="6673">MNHFHRAGDHIIFFFTFGSSSKYSGSSAGLGTISRCSNCWKNHSGRCWFSRKPSQAHCF</sequence>
<proteinExistence type="predicted"/>
<dbReference type="Proteomes" id="UP000236161">
    <property type="component" value="Unassembled WGS sequence"/>
</dbReference>
<keyword evidence="2" id="KW-1185">Reference proteome</keyword>
<accession>A0A2I0AS97</accession>
<dbReference type="AlphaFoldDB" id="A0A2I0AS97"/>
<evidence type="ECO:0000313" key="1">
    <source>
        <dbReference type="EMBL" id="PKA58423.1"/>
    </source>
</evidence>
<organism evidence="1 2">
    <name type="scientific">Apostasia shenzhenica</name>
    <dbReference type="NCBI Taxonomy" id="1088818"/>
    <lineage>
        <taxon>Eukaryota</taxon>
        <taxon>Viridiplantae</taxon>
        <taxon>Streptophyta</taxon>
        <taxon>Embryophyta</taxon>
        <taxon>Tracheophyta</taxon>
        <taxon>Spermatophyta</taxon>
        <taxon>Magnoliopsida</taxon>
        <taxon>Liliopsida</taxon>
        <taxon>Asparagales</taxon>
        <taxon>Orchidaceae</taxon>
        <taxon>Apostasioideae</taxon>
        <taxon>Apostasia</taxon>
    </lineage>
</organism>
<name>A0A2I0AS97_9ASPA</name>